<evidence type="ECO:0000313" key="3">
    <source>
        <dbReference type="Proteomes" id="UP000727407"/>
    </source>
</evidence>
<feature type="non-terminal residue" evidence="2">
    <location>
        <position position="131"/>
    </location>
</feature>
<organism evidence="2 3">
    <name type="scientific">Clarias magur</name>
    <name type="common">Asian catfish</name>
    <name type="synonym">Macropteronotus magur</name>
    <dbReference type="NCBI Taxonomy" id="1594786"/>
    <lineage>
        <taxon>Eukaryota</taxon>
        <taxon>Metazoa</taxon>
        <taxon>Chordata</taxon>
        <taxon>Craniata</taxon>
        <taxon>Vertebrata</taxon>
        <taxon>Euteleostomi</taxon>
        <taxon>Actinopterygii</taxon>
        <taxon>Neopterygii</taxon>
        <taxon>Teleostei</taxon>
        <taxon>Ostariophysi</taxon>
        <taxon>Siluriformes</taxon>
        <taxon>Clariidae</taxon>
        <taxon>Clarias</taxon>
    </lineage>
</organism>
<evidence type="ECO:0000256" key="1">
    <source>
        <dbReference type="SAM" id="Coils"/>
    </source>
</evidence>
<keyword evidence="3" id="KW-1185">Reference proteome</keyword>
<dbReference type="Proteomes" id="UP000727407">
    <property type="component" value="Unassembled WGS sequence"/>
</dbReference>
<name>A0A8J4TBU7_CLAMG</name>
<proteinExistence type="predicted"/>
<feature type="coiled-coil region" evidence="1">
    <location>
        <begin position="90"/>
        <end position="124"/>
    </location>
</feature>
<sequence>VTLVDAAKKQKDVEAISVLKAETSHWIESLKRMQSAAELFGNLLYKTQKECEREREVHTLLQAENDEIKKSLIHNVALLKISQVDGKEKDRKAKEAIANLEAEKSELITKIKKKQRTVEKLRSLLYKTKKK</sequence>
<comment type="caution">
    <text evidence="2">The sequence shown here is derived from an EMBL/GenBank/DDBJ whole genome shotgun (WGS) entry which is preliminary data.</text>
</comment>
<dbReference type="EMBL" id="QNUK01002202">
    <property type="protein sequence ID" value="KAF5879903.1"/>
    <property type="molecule type" value="Genomic_DNA"/>
</dbReference>
<reference evidence="2" key="1">
    <citation type="submission" date="2020-07" db="EMBL/GenBank/DDBJ databases">
        <title>Clarias magur genome sequencing, assembly and annotation.</title>
        <authorList>
            <person name="Kushwaha B."/>
            <person name="Kumar R."/>
            <person name="Das P."/>
            <person name="Joshi C.G."/>
            <person name="Kumar D."/>
            <person name="Nagpure N.S."/>
            <person name="Pandey M."/>
            <person name="Agarwal S."/>
            <person name="Srivastava S."/>
            <person name="Singh M."/>
            <person name="Sahoo L."/>
            <person name="Jayasankar P."/>
            <person name="Meher P.K."/>
            <person name="Koringa P.G."/>
            <person name="Iquebal M.A."/>
            <person name="Das S.P."/>
            <person name="Bit A."/>
            <person name="Patnaik S."/>
            <person name="Patel N."/>
            <person name="Shah T.M."/>
            <person name="Hinsu A."/>
            <person name="Jena J.K."/>
        </authorList>
    </citation>
    <scope>NUCLEOTIDE SEQUENCE</scope>
    <source>
        <strain evidence="2">CIFAMagur01</strain>
        <tissue evidence="2">Testis</tissue>
    </source>
</reference>
<dbReference type="AlphaFoldDB" id="A0A8J4TBU7"/>
<feature type="non-terminal residue" evidence="2">
    <location>
        <position position="1"/>
    </location>
</feature>
<keyword evidence="1" id="KW-0175">Coiled coil</keyword>
<protein>
    <submittedName>
        <fullName evidence="2">Leucine-rich repeat flightless-interacting protein 1-like isoform X1</fullName>
    </submittedName>
</protein>
<dbReference type="OrthoDB" id="8959500at2759"/>
<gene>
    <name evidence="2" type="ORF">DAT39_023595</name>
</gene>
<evidence type="ECO:0000313" key="2">
    <source>
        <dbReference type="EMBL" id="KAF5879903.1"/>
    </source>
</evidence>
<accession>A0A8J4TBU7</accession>
<dbReference type="Gene3D" id="1.20.5.4090">
    <property type="match status" value="1"/>
</dbReference>